<dbReference type="RefSeq" id="WP_181505004.1">
    <property type="nucleotide sequence ID" value="NZ_JACDUO010000001.1"/>
</dbReference>
<name>A0A7J9PLP8_METMI</name>
<feature type="transmembrane region" description="Helical" evidence="1">
    <location>
        <begin position="12"/>
        <end position="29"/>
    </location>
</feature>
<dbReference type="AlphaFoldDB" id="A0A7J9PLP8"/>
<sequence>MFEYISYLSLHQIEKIFLMIFLAFYFIYLSLRGPEKLKIPYGEFLTLQIMSGVSLLTIISKF</sequence>
<reference evidence="2 3" key="1">
    <citation type="submission" date="2020-07" db="EMBL/GenBank/DDBJ databases">
        <title>Genomic Encyclopedia of Type Strains, Phase IV (KMG-V): Genome sequencing to study the core and pangenomes of soil and plant-associated prokaryotes.</title>
        <authorList>
            <person name="Whitman W."/>
        </authorList>
    </citation>
    <scope>NUCLEOTIDE SEQUENCE [LARGE SCALE GENOMIC DNA]</scope>
    <source>
        <strain evidence="2 3">C13</strain>
    </source>
</reference>
<protein>
    <submittedName>
        <fullName evidence="2">Uncharacterized protein</fullName>
    </submittedName>
</protein>
<gene>
    <name evidence="2" type="ORF">HNP94_001021</name>
</gene>
<keyword evidence="1" id="KW-0472">Membrane</keyword>
<keyword evidence="1" id="KW-0812">Transmembrane</keyword>
<comment type="caution">
    <text evidence="2">The sequence shown here is derived from an EMBL/GenBank/DDBJ whole genome shotgun (WGS) entry which is preliminary data.</text>
</comment>
<dbReference type="Proteomes" id="UP000567099">
    <property type="component" value="Unassembled WGS sequence"/>
</dbReference>
<dbReference type="EMBL" id="JACDUO010000001">
    <property type="protein sequence ID" value="MBA2864021.1"/>
    <property type="molecule type" value="Genomic_DNA"/>
</dbReference>
<accession>A0A7J9PLP8</accession>
<evidence type="ECO:0000313" key="2">
    <source>
        <dbReference type="EMBL" id="MBA2864021.1"/>
    </source>
</evidence>
<proteinExistence type="predicted"/>
<feature type="transmembrane region" description="Helical" evidence="1">
    <location>
        <begin position="41"/>
        <end position="59"/>
    </location>
</feature>
<evidence type="ECO:0000256" key="1">
    <source>
        <dbReference type="SAM" id="Phobius"/>
    </source>
</evidence>
<keyword evidence="1" id="KW-1133">Transmembrane helix</keyword>
<evidence type="ECO:0000313" key="3">
    <source>
        <dbReference type="Proteomes" id="UP000567099"/>
    </source>
</evidence>
<organism evidence="2 3">
    <name type="scientific">Methanococcus maripaludis</name>
    <name type="common">Methanococcus deltae</name>
    <dbReference type="NCBI Taxonomy" id="39152"/>
    <lineage>
        <taxon>Archaea</taxon>
        <taxon>Methanobacteriati</taxon>
        <taxon>Methanobacteriota</taxon>
        <taxon>Methanomada group</taxon>
        <taxon>Methanococci</taxon>
        <taxon>Methanococcales</taxon>
        <taxon>Methanococcaceae</taxon>
        <taxon>Methanococcus</taxon>
    </lineage>
</organism>